<dbReference type="AlphaFoldDB" id="A0A3S5CJ71"/>
<reference evidence="3" key="1">
    <citation type="submission" date="2018-11" db="EMBL/GenBank/DDBJ databases">
        <authorList>
            <consortium name="Pathogen Informatics"/>
        </authorList>
    </citation>
    <scope>NUCLEOTIDE SEQUENCE</scope>
</reference>
<gene>
    <name evidence="3" type="ORF">PXEA_LOCUS6035</name>
</gene>
<dbReference type="Proteomes" id="UP000784294">
    <property type="component" value="Unassembled WGS sequence"/>
</dbReference>
<evidence type="ECO:0000313" key="4">
    <source>
        <dbReference type="Proteomes" id="UP000784294"/>
    </source>
</evidence>
<sequence length="118" mass="13359">MSSISDDVDVENPGSYDGSQHYVITHLEQSLTEKEHIGEVWSAPFTFWLTISQPLHDQDVESSPSKNVIDIALSAQYLDPARSSGVQPYLTSVVNRLPDFVVPTSWVSTYEMWRIHLH</sequence>
<feature type="domain" description="Endoplasmic reticulum metallopeptidase 1-like C-terminal" evidence="2">
    <location>
        <begin position="6"/>
        <end position="113"/>
    </location>
</feature>
<dbReference type="InterPro" id="IPR053973">
    <property type="entry name" value="ERMP1-like_C"/>
</dbReference>
<keyword evidence="4" id="KW-1185">Reference proteome</keyword>
<dbReference type="OrthoDB" id="76293at2759"/>
<protein>
    <recommendedName>
        <fullName evidence="2">Endoplasmic reticulum metallopeptidase 1-like C-terminal domain-containing protein</fullName>
    </recommendedName>
</protein>
<dbReference type="EMBL" id="CAAALY010015235">
    <property type="protein sequence ID" value="VEL12595.1"/>
    <property type="molecule type" value="Genomic_DNA"/>
</dbReference>
<name>A0A3S5CJ71_9PLAT</name>
<comment type="caution">
    <text evidence="3">The sequence shown here is derived from an EMBL/GenBank/DDBJ whole genome shotgun (WGS) entry which is preliminary data.</text>
</comment>
<evidence type="ECO:0000313" key="3">
    <source>
        <dbReference type="EMBL" id="VEL12595.1"/>
    </source>
</evidence>
<dbReference type="Pfam" id="PF22248">
    <property type="entry name" value="ERMP1_C"/>
    <property type="match status" value="1"/>
</dbReference>
<evidence type="ECO:0000256" key="1">
    <source>
        <dbReference type="ARBA" id="ARBA00010918"/>
    </source>
</evidence>
<evidence type="ECO:0000259" key="2">
    <source>
        <dbReference type="Pfam" id="PF22248"/>
    </source>
</evidence>
<organism evidence="3 4">
    <name type="scientific">Protopolystoma xenopodis</name>
    <dbReference type="NCBI Taxonomy" id="117903"/>
    <lineage>
        <taxon>Eukaryota</taxon>
        <taxon>Metazoa</taxon>
        <taxon>Spiralia</taxon>
        <taxon>Lophotrochozoa</taxon>
        <taxon>Platyhelminthes</taxon>
        <taxon>Monogenea</taxon>
        <taxon>Polyopisthocotylea</taxon>
        <taxon>Polystomatidea</taxon>
        <taxon>Polystomatidae</taxon>
        <taxon>Protopolystoma</taxon>
    </lineage>
</organism>
<comment type="similarity">
    <text evidence="1">Belongs to the peptidase M28 family.</text>
</comment>
<proteinExistence type="inferred from homology"/>
<accession>A0A3S5CJ71</accession>